<reference evidence="2" key="1">
    <citation type="submission" date="2020-10" db="EMBL/GenBank/DDBJ databases">
        <authorList>
            <person name="Gilroy R."/>
        </authorList>
    </citation>
    <scope>NUCLEOTIDE SEQUENCE</scope>
    <source>
        <strain evidence="2">CHK195-11698</strain>
    </source>
</reference>
<accession>A0A9D1HMP4</accession>
<evidence type="ECO:0000313" key="2">
    <source>
        <dbReference type="EMBL" id="HIU13233.1"/>
    </source>
</evidence>
<comment type="caution">
    <text evidence="2">The sequence shown here is derived from an EMBL/GenBank/DDBJ whole genome shotgun (WGS) entry which is preliminary data.</text>
</comment>
<dbReference type="EMBL" id="DVMJ01000030">
    <property type="protein sequence ID" value="HIU13233.1"/>
    <property type="molecule type" value="Genomic_DNA"/>
</dbReference>
<sequence>MISRSLIKRLNRTFKYSYAVKNGYNTLEGANDFMCLFTTYFNFLRNHTSLGYKPPVELDCLKKTHNMPNKWNILLDEALNFYLKSTMEF</sequence>
<dbReference type="Proteomes" id="UP000824175">
    <property type="component" value="Unassembled WGS sequence"/>
</dbReference>
<reference evidence="2" key="2">
    <citation type="journal article" date="2021" name="PeerJ">
        <title>Extensive microbial diversity within the chicken gut microbiome revealed by metagenomics and culture.</title>
        <authorList>
            <person name="Gilroy R."/>
            <person name="Ravi A."/>
            <person name="Getino M."/>
            <person name="Pursley I."/>
            <person name="Horton D.L."/>
            <person name="Alikhan N.F."/>
            <person name="Baker D."/>
            <person name="Gharbi K."/>
            <person name="Hall N."/>
            <person name="Watson M."/>
            <person name="Adriaenssens E.M."/>
            <person name="Foster-Nyarko E."/>
            <person name="Jarju S."/>
            <person name="Secka A."/>
            <person name="Antonio M."/>
            <person name="Oren A."/>
            <person name="Chaudhuri R.R."/>
            <person name="La Ragione R."/>
            <person name="Hildebrand F."/>
            <person name="Pallen M.J."/>
        </authorList>
    </citation>
    <scope>NUCLEOTIDE SEQUENCE</scope>
    <source>
        <strain evidence="2">CHK195-11698</strain>
    </source>
</reference>
<dbReference type="Pfam" id="PF13683">
    <property type="entry name" value="rve_3"/>
    <property type="match status" value="1"/>
</dbReference>
<dbReference type="GO" id="GO:0015074">
    <property type="term" value="P:DNA integration"/>
    <property type="evidence" value="ECO:0007669"/>
    <property type="project" value="InterPro"/>
</dbReference>
<name>A0A9D1HMP4_9FIRM</name>
<organism evidence="2 3">
    <name type="scientific">Candidatus Fimiplasma intestinipullorum</name>
    <dbReference type="NCBI Taxonomy" id="2840825"/>
    <lineage>
        <taxon>Bacteria</taxon>
        <taxon>Bacillati</taxon>
        <taxon>Bacillota</taxon>
        <taxon>Clostridia</taxon>
        <taxon>Eubacteriales</taxon>
        <taxon>Candidatus Fimiplasma</taxon>
    </lineage>
</organism>
<gene>
    <name evidence="2" type="ORF">IAD15_04100</name>
</gene>
<evidence type="ECO:0000259" key="1">
    <source>
        <dbReference type="Pfam" id="PF13683"/>
    </source>
</evidence>
<dbReference type="InterPro" id="IPR001584">
    <property type="entry name" value="Integrase_cat-core"/>
</dbReference>
<proteinExistence type="predicted"/>
<protein>
    <submittedName>
        <fullName evidence="2">Transposase</fullName>
    </submittedName>
</protein>
<evidence type="ECO:0000313" key="3">
    <source>
        <dbReference type="Proteomes" id="UP000824175"/>
    </source>
</evidence>
<dbReference type="AlphaFoldDB" id="A0A9D1HMP4"/>
<feature type="domain" description="Integrase catalytic" evidence="1">
    <location>
        <begin position="5"/>
        <end position="55"/>
    </location>
</feature>